<dbReference type="PANTHER" id="PTHR42695">
    <property type="entry name" value="GLUTAMINE AMIDOTRANSFERASE YLR126C-RELATED"/>
    <property type="match status" value="1"/>
</dbReference>
<organism evidence="2 3">
    <name type="scientific">Chlorella ohadii</name>
    <dbReference type="NCBI Taxonomy" id="2649997"/>
    <lineage>
        <taxon>Eukaryota</taxon>
        <taxon>Viridiplantae</taxon>
        <taxon>Chlorophyta</taxon>
        <taxon>core chlorophytes</taxon>
        <taxon>Trebouxiophyceae</taxon>
        <taxon>Chlorellales</taxon>
        <taxon>Chlorellaceae</taxon>
        <taxon>Chlorella clade</taxon>
        <taxon>Chlorella</taxon>
    </lineage>
</organism>
<dbReference type="PROSITE" id="PS51257">
    <property type="entry name" value="PROKAR_LIPOPROTEIN"/>
    <property type="match status" value="1"/>
</dbReference>
<keyword evidence="1" id="KW-0732">Signal</keyword>
<gene>
    <name evidence="2" type="ORF">COHA_006732</name>
</gene>
<evidence type="ECO:0000313" key="3">
    <source>
        <dbReference type="Proteomes" id="UP001205105"/>
    </source>
</evidence>
<evidence type="ECO:0008006" key="4">
    <source>
        <dbReference type="Google" id="ProtNLM"/>
    </source>
</evidence>
<dbReference type="Gene3D" id="3.40.50.880">
    <property type="match status" value="1"/>
</dbReference>
<evidence type="ECO:0000256" key="1">
    <source>
        <dbReference type="SAM" id="SignalP"/>
    </source>
</evidence>
<protein>
    <recommendedName>
        <fullName evidence="4">Glutamine amidotransferase domain-containing protein</fullName>
    </recommendedName>
</protein>
<dbReference type="PROSITE" id="PS51273">
    <property type="entry name" value="GATASE_TYPE_1"/>
    <property type="match status" value="1"/>
</dbReference>
<dbReference type="SUPFAM" id="SSF52317">
    <property type="entry name" value="Class I glutamine amidotransferase-like"/>
    <property type="match status" value="1"/>
</dbReference>
<comment type="caution">
    <text evidence="2">The sequence shown here is derived from an EMBL/GenBank/DDBJ whole genome shotgun (WGS) entry which is preliminary data.</text>
</comment>
<sequence length="511" mass="54298">MRAFHAAQALLLVFACVSTRVLASNPRLNPLNGTACLMKAEGVYPPWNLPQPPYPPLCQSAYLECDGNSSAGTLVEDGLGELEAPGGETSVPAVFSWVTNGAALPGAIGTRGCDCDEIYGNGTLGALCRGAALVVTAGFAARGATACRVCEALQLAVLCDARKAVGNDSYSCLAPLPGEPGRHVNCTVKGPQVEEGALQDVDPAVQDVVDLEFGLRKAPTKRFGILVQQDLADPMQDILKTAGLDQDQFIRLLRQPGEQWQAWDIWVTEANGGDGLFPSQEELDALDGIVITGDSGSPSPAALATLREIIVEQAAKGKRILGICGGMGQITKAYNGTYPSLLDMSNFDPYTSALPFGTANISINAAAKAAINGSWAQLLPDSILINHMPTEYVAVLPARAVQLGYSNWEGPPYSFVDIYATGPFDNVLAFKGHPEATDGAVGRTITQAFLNHAADQIALGVRMQKMPAWANAWANQQIGRMLASYRQYSDEDLMKSYQQYSAVLKAFLNGD</sequence>
<dbReference type="AlphaFoldDB" id="A0AAD5H0I1"/>
<proteinExistence type="predicted"/>
<dbReference type="InterPro" id="IPR044992">
    <property type="entry name" value="ChyE-like"/>
</dbReference>
<feature type="chain" id="PRO_5042145638" description="Glutamine amidotransferase domain-containing protein" evidence="1">
    <location>
        <begin position="24"/>
        <end position="511"/>
    </location>
</feature>
<dbReference type="GO" id="GO:0005829">
    <property type="term" value="C:cytosol"/>
    <property type="evidence" value="ECO:0007669"/>
    <property type="project" value="TreeGrafter"/>
</dbReference>
<dbReference type="PANTHER" id="PTHR42695:SF5">
    <property type="entry name" value="GLUTAMINE AMIDOTRANSFERASE YLR126C-RELATED"/>
    <property type="match status" value="1"/>
</dbReference>
<reference evidence="2" key="1">
    <citation type="submission" date="2020-11" db="EMBL/GenBank/DDBJ databases">
        <title>Chlorella ohadii genome sequencing and assembly.</title>
        <authorList>
            <person name="Murik O."/>
            <person name="Treves H."/>
            <person name="Kedem I."/>
            <person name="Shotland Y."/>
            <person name="Kaplan A."/>
        </authorList>
    </citation>
    <scope>NUCLEOTIDE SEQUENCE</scope>
    <source>
        <strain evidence="2">1</strain>
    </source>
</reference>
<keyword evidence="3" id="KW-1185">Reference proteome</keyword>
<dbReference type="EMBL" id="JADXDR010000100">
    <property type="protein sequence ID" value="KAI7839464.1"/>
    <property type="molecule type" value="Genomic_DNA"/>
</dbReference>
<dbReference type="InterPro" id="IPR029062">
    <property type="entry name" value="Class_I_gatase-like"/>
</dbReference>
<evidence type="ECO:0000313" key="2">
    <source>
        <dbReference type="EMBL" id="KAI7839464.1"/>
    </source>
</evidence>
<accession>A0AAD5H0I1</accession>
<name>A0AAD5H0I1_9CHLO</name>
<dbReference type="Proteomes" id="UP001205105">
    <property type="component" value="Unassembled WGS sequence"/>
</dbReference>
<feature type="signal peptide" evidence="1">
    <location>
        <begin position="1"/>
        <end position="23"/>
    </location>
</feature>